<name>A0AAD8LAC2_TARER</name>
<keyword evidence="2" id="KW-1185">Reference proteome</keyword>
<evidence type="ECO:0000313" key="2">
    <source>
        <dbReference type="Proteomes" id="UP001229421"/>
    </source>
</evidence>
<sequence>MQIKSSQKQKAIAILEDDTQLIALNSQIPSGITIQEPGMKKQHQNQAIQHVASATITEAAAPKKAKTDYNVAPATTKK</sequence>
<accession>A0AAD8LAC2</accession>
<reference evidence="1" key="1">
    <citation type="journal article" date="2023" name="bioRxiv">
        <title>Improved chromosome-level genome assembly for marigold (Tagetes erecta).</title>
        <authorList>
            <person name="Jiang F."/>
            <person name="Yuan L."/>
            <person name="Wang S."/>
            <person name="Wang H."/>
            <person name="Xu D."/>
            <person name="Wang A."/>
            <person name="Fan W."/>
        </authorList>
    </citation>
    <scope>NUCLEOTIDE SEQUENCE</scope>
    <source>
        <strain evidence="1">WSJ</strain>
        <tissue evidence="1">Leaf</tissue>
    </source>
</reference>
<dbReference type="EMBL" id="JAUHHV010000001">
    <property type="protein sequence ID" value="KAK1438734.1"/>
    <property type="molecule type" value="Genomic_DNA"/>
</dbReference>
<proteinExistence type="predicted"/>
<gene>
    <name evidence="1" type="ORF">QVD17_04544</name>
</gene>
<organism evidence="1 2">
    <name type="scientific">Tagetes erecta</name>
    <name type="common">African marigold</name>
    <dbReference type="NCBI Taxonomy" id="13708"/>
    <lineage>
        <taxon>Eukaryota</taxon>
        <taxon>Viridiplantae</taxon>
        <taxon>Streptophyta</taxon>
        <taxon>Embryophyta</taxon>
        <taxon>Tracheophyta</taxon>
        <taxon>Spermatophyta</taxon>
        <taxon>Magnoliopsida</taxon>
        <taxon>eudicotyledons</taxon>
        <taxon>Gunneridae</taxon>
        <taxon>Pentapetalae</taxon>
        <taxon>asterids</taxon>
        <taxon>campanulids</taxon>
        <taxon>Asterales</taxon>
        <taxon>Asteraceae</taxon>
        <taxon>Asteroideae</taxon>
        <taxon>Heliantheae alliance</taxon>
        <taxon>Tageteae</taxon>
        <taxon>Tagetes</taxon>
    </lineage>
</organism>
<dbReference type="AlphaFoldDB" id="A0AAD8LAC2"/>
<comment type="caution">
    <text evidence="1">The sequence shown here is derived from an EMBL/GenBank/DDBJ whole genome shotgun (WGS) entry which is preliminary data.</text>
</comment>
<evidence type="ECO:0000313" key="1">
    <source>
        <dbReference type="EMBL" id="KAK1438734.1"/>
    </source>
</evidence>
<dbReference type="Proteomes" id="UP001229421">
    <property type="component" value="Unassembled WGS sequence"/>
</dbReference>
<protein>
    <submittedName>
        <fullName evidence="1">Uncharacterized protein</fullName>
    </submittedName>
</protein>